<evidence type="ECO:0000313" key="3">
    <source>
        <dbReference type="Proteomes" id="UP000260649"/>
    </source>
</evidence>
<accession>A0A3E2B2W6</accession>
<proteinExistence type="predicted"/>
<dbReference type="GeneID" id="97995677"/>
<dbReference type="SUPFAM" id="SSF46785">
    <property type="entry name" value="Winged helix' DNA-binding domain"/>
    <property type="match status" value="1"/>
</dbReference>
<dbReference type="Proteomes" id="UP000260649">
    <property type="component" value="Unassembled WGS sequence"/>
</dbReference>
<dbReference type="InterPro" id="IPR036390">
    <property type="entry name" value="WH_DNA-bd_sf"/>
</dbReference>
<evidence type="ECO:0000259" key="1">
    <source>
        <dbReference type="Pfam" id="PF12802"/>
    </source>
</evidence>
<comment type="caution">
    <text evidence="2">The sequence shown here is derived from an EMBL/GenBank/DDBJ whole genome shotgun (WGS) entry which is preliminary data.</text>
</comment>
<reference evidence="2 3" key="1">
    <citation type="submission" date="2018-07" db="EMBL/GenBank/DDBJ databases">
        <title>GABA Modulating Bacteria of the Human Gut Microbiota.</title>
        <authorList>
            <person name="Strandwitz P."/>
            <person name="Kim K.H."/>
            <person name="Terekhova D."/>
            <person name="Liu J.K."/>
            <person name="Sharma A."/>
            <person name="Levering J."/>
            <person name="Mcdonald D."/>
            <person name="Dietrich D."/>
            <person name="Ramadhar T.R."/>
            <person name="Lekbua A."/>
            <person name="Mroue N."/>
            <person name="Liston C."/>
            <person name="Stewart E.J."/>
            <person name="Dubin M.J."/>
            <person name="Zengler K."/>
            <person name="Knight R."/>
            <person name="Gilbert J.A."/>
            <person name="Clardy J."/>
            <person name="Lewis K."/>
        </authorList>
    </citation>
    <scope>NUCLEOTIDE SEQUENCE [LARGE SCALE GENOMIC DNA]</scope>
    <source>
        <strain evidence="2 3">KLE1738</strain>
    </source>
</reference>
<dbReference type="InterPro" id="IPR036388">
    <property type="entry name" value="WH-like_DNA-bd_sf"/>
</dbReference>
<dbReference type="GO" id="GO:0003700">
    <property type="term" value="F:DNA-binding transcription factor activity"/>
    <property type="evidence" value="ECO:0007669"/>
    <property type="project" value="InterPro"/>
</dbReference>
<dbReference type="AlphaFoldDB" id="A0A3E2B2W6"/>
<protein>
    <submittedName>
        <fullName evidence="2">MarR family transcriptional regulator</fullName>
    </submittedName>
</protein>
<dbReference type="InterPro" id="IPR000835">
    <property type="entry name" value="HTH_MarR-typ"/>
</dbReference>
<organism evidence="2 3">
    <name type="scientific">Evtepia gabavorous</name>
    <dbReference type="NCBI Taxonomy" id="2211183"/>
    <lineage>
        <taxon>Bacteria</taxon>
        <taxon>Bacillati</taxon>
        <taxon>Bacillota</taxon>
        <taxon>Clostridia</taxon>
        <taxon>Eubacteriales</taxon>
        <taxon>Evtepia</taxon>
    </lineage>
</organism>
<feature type="domain" description="HTH marR-type" evidence="1">
    <location>
        <begin position="30"/>
        <end position="87"/>
    </location>
</feature>
<name>A0A3E2B2W6_9FIRM</name>
<sequence length="159" mass="17825">MEENRQIMRALATAMNRIDQMYCDDVTRIGVKASELWLLYALDDGAPHSQKQICQEWGLPKTTLNTTLKQAEAKGYLTLVPIAGKRRERQICLTAAGQAYARQVLRPIYGAEDAALQATLDRYGPAVVAALVEAVDYFGRCLRDSFAKQMEEKENDDNP</sequence>
<evidence type="ECO:0000313" key="2">
    <source>
        <dbReference type="EMBL" id="RFT06335.1"/>
    </source>
</evidence>
<keyword evidence="3" id="KW-1185">Reference proteome</keyword>
<dbReference type="RefSeq" id="WP_117142390.1">
    <property type="nucleotide sequence ID" value="NZ_CAKXKJ010000013.1"/>
</dbReference>
<dbReference type="Pfam" id="PF12802">
    <property type="entry name" value="MarR_2"/>
    <property type="match status" value="1"/>
</dbReference>
<dbReference type="Gene3D" id="1.10.10.10">
    <property type="entry name" value="Winged helix-like DNA-binding domain superfamily/Winged helix DNA-binding domain"/>
    <property type="match status" value="1"/>
</dbReference>
<dbReference type="EMBL" id="QQRQ01000012">
    <property type="protein sequence ID" value="RFT06335.1"/>
    <property type="molecule type" value="Genomic_DNA"/>
</dbReference>
<gene>
    <name evidence="2" type="ORF">DV520_08035</name>
</gene>
<dbReference type="OrthoDB" id="3232829at2"/>